<comment type="caution">
    <text evidence="1">The sequence shown here is derived from an EMBL/GenBank/DDBJ whole genome shotgun (WGS) entry which is preliminary data.</text>
</comment>
<dbReference type="EMBL" id="JABFAE010000004">
    <property type="protein sequence ID" value="MBA0826495.1"/>
    <property type="molecule type" value="Genomic_DNA"/>
</dbReference>
<reference evidence="1 2" key="1">
    <citation type="journal article" date="2019" name="Genome Biol. Evol.">
        <title>Insights into the evolution of the New World diploid cottons (Gossypium, subgenus Houzingenia) based on genome sequencing.</title>
        <authorList>
            <person name="Grover C.E."/>
            <person name="Arick M.A. 2nd"/>
            <person name="Thrash A."/>
            <person name="Conover J.L."/>
            <person name="Sanders W.S."/>
            <person name="Peterson D.G."/>
            <person name="Frelichowski J.E."/>
            <person name="Scheffler J.A."/>
            <person name="Scheffler B.E."/>
            <person name="Wendel J.F."/>
        </authorList>
    </citation>
    <scope>NUCLEOTIDE SEQUENCE [LARGE SCALE GENOMIC DNA]</scope>
    <source>
        <strain evidence="1">6</strain>
        <tissue evidence="1">Leaf</tissue>
    </source>
</reference>
<accession>A0A7J9IZA2</accession>
<protein>
    <submittedName>
        <fullName evidence="1">Uncharacterized protein</fullName>
    </submittedName>
</protein>
<gene>
    <name evidence="1" type="ORF">Goarm_011341</name>
</gene>
<evidence type="ECO:0000313" key="1">
    <source>
        <dbReference type="EMBL" id="MBA0826495.1"/>
    </source>
</evidence>
<organism evidence="1 2">
    <name type="scientific">Gossypium armourianum</name>
    <dbReference type="NCBI Taxonomy" id="34283"/>
    <lineage>
        <taxon>Eukaryota</taxon>
        <taxon>Viridiplantae</taxon>
        <taxon>Streptophyta</taxon>
        <taxon>Embryophyta</taxon>
        <taxon>Tracheophyta</taxon>
        <taxon>Spermatophyta</taxon>
        <taxon>Magnoliopsida</taxon>
        <taxon>eudicotyledons</taxon>
        <taxon>Gunneridae</taxon>
        <taxon>Pentapetalae</taxon>
        <taxon>rosids</taxon>
        <taxon>malvids</taxon>
        <taxon>Malvales</taxon>
        <taxon>Malvaceae</taxon>
        <taxon>Malvoideae</taxon>
        <taxon>Gossypium</taxon>
    </lineage>
</organism>
<dbReference type="Proteomes" id="UP000593575">
    <property type="component" value="Unassembled WGS sequence"/>
</dbReference>
<dbReference type="AlphaFoldDB" id="A0A7J9IZA2"/>
<sequence length="59" mass="6344">MKIVKLGPMRLSSSEASEFFESSTRLPPIGKVSGASSFKGKEVMQVGQLARVNATSRMV</sequence>
<keyword evidence="2" id="KW-1185">Reference proteome</keyword>
<proteinExistence type="predicted"/>
<evidence type="ECO:0000313" key="2">
    <source>
        <dbReference type="Proteomes" id="UP000593575"/>
    </source>
</evidence>
<name>A0A7J9IZA2_9ROSI</name>